<organism evidence="1 2">
    <name type="scientific">Rufibacter radiotolerans</name>
    <dbReference type="NCBI Taxonomy" id="1379910"/>
    <lineage>
        <taxon>Bacteria</taxon>
        <taxon>Pseudomonadati</taxon>
        <taxon>Bacteroidota</taxon>
        <taxon>Cytophagia</taxon>
        <taxon>Cytophagales</taxon>
        <taxon>Hymenobacteraceae</taxon>
        <taxon>Rufibacter</taxon>
    </lineage>
</organism>
<dbReference type="RefSeq" id="WP_048921683.1">
    <property type="nucleotide sequence ID" value="NZ_CP010777.1"/>
</dbReference>
<dbReference type="AlphaFoldDB" id="A0A0H4VRU4"/>
<dbReference type="STRING" id="1379910.TH63_15160"/>
<evidence type="ECO:0008006" key="3">
    <source>
        <dbReference type="Google" id="ProtNLM"/>
    </source>
</evidence>
<dbReference type="InterPro" id="IPR036249">
    <property type="entry name" value="Thioredoxin-like_sf"/>
</dbReference>
<evidence type="ECO:0000313" key="2">
    <source>
        <dbReference type="Proteomes" id="UP000036458"/>
    </source>
</evidence>
<name>A0A0H4VRU4_9BACT</name>
<dbReference type="Gene3D" id="3.40.30.10">
    <property type="entry name" value="Glutaredoxin"/>
    <property type="match status" value="1"/>
</dbReference>
<dbReference type="SUPFAM" id="SSF52833">
    <property type="entry name" value="Thioredoxin-like"/>
    <property type="match status" value="1"/>
</dbReference>
<sequence>MSKTIHFPLQVIYGCSGSKCQKRGGKEIRKIMREELKMAGLKDQVEIVKTECTDRCKHGPIFCLQPQNIWLHDMSESQILQVFREKVLGK</sequence>
<dbReference type="OrthoDB" id="9800692at2"/>
<proteinExistence type="predicted"/>
<keyword evidence="2" id="KW-1185">Reference proteome</keyword>
<protein>
    <recommendedName>
        <fullName evidence="3">(2Fe-2S) ferredoxin domain-containing protein</fullName>
    </recommendedName>
</protein>
<dbReference type="KEGG" id="ruf:TH63_15160"/>
<dbReference type="CDD" id="cd02980">
    <property type="entry name" value="TRX_Fd_family"/>
    <property type="match status" value="1"/>
</dbReference>
<dbReference type="Proteomes" id="UP000036458">
    <property type="component" value="Chromosome"/>
</dbReference>
<reference evidence="1 2" key="1">
    <citation type="submission" date="2015-01" db="EMBL/GenBank/DDBJ databases">
        <title>Rufibacter sp./DG31D/ whole genome sequencing.</title>
        <authorList>
            <person name="Kim M.K."/>
            <person name="Srinivasan S."/>
            <person name="Lee J.-J."/>
        </authorList>
    </citation>
    <scope>NUCLEOTIDE SEQUENCE [LARGE SCALE GENOMIC DNA]</scope>
    <source>
        <strain evidence="1 2">DG31D</strain>
    </source>
</reference>
<gene>
    <name evidence="1" type="ORF">TH63_15160</name>
</gene>
<dbReference type="PROSITE" id="PS51257">
    <property type="entry name" value="PROKAR_LIPOPROTEIN"/>
    <property type="match status" value="1"/>
</dbReference>
<evidence type="ECO:0000313" key="1">
    <source>
        <dbReference type="EMBL" id="AKQ46657.1"/>
    </source>
</evidence>
<dbReference type="PATRIC" id="fig|1379910.4.peg.3307"/>
<dbReference type="EMBL" id="CP010777">
    <property type="protein sequence ID" value="AKQ46657.1"/>
    <property type="molecule type" value="Genomic_DNA"/>
</dbReference>
<accession>A0A0H4VRU4</accession>